<accession>B2ZYD9</accession>
<keyword evidence="2" id="KW-1185">Reference proteome</keyword>
<dbReference type="InterPro" id="IPR011009">
    <property type="entry name" value="Kinase-like_dom_sf"/>
</dbReference>
<organism evidence="1 2">
    <name type="scientific">Ralstonia phage phiRSL1</name>
    <dbReference type="NCBI Taxonomy" id="1980924"/>
    <lineage>
        <taxon>Viruses</taxon>
        <taxon>Duplodnaviria</taxon>
        <taxon>Heunggongvirae</taxon>
        <taxon>Uroviricota</taxon>
        <taxon>Caudoviricetes</taxon>
        <taxon>Mieseafarmvirus</taxon>
        <taxon>Mieseafarmvirus RSL1</taxon>
    </lineage>
</organism>
<evidence type="ECO:0000313" key="2">
    <source>
        <dbReference type="Proteomes" id="UP000001034"/>
    </source>
</evidence>
<dbReference type="Proteomes" id="UP000001034">
    <property type="component" value="Segment"/>
</dbReference>
<dbReference type="GeneID" id="6369808"/>
<dbReference type="RefSeq" id="YP_001950115.1">
    <property type="nucleotide sequence ID" value="NC_010811.2"/>
</dbReference>
<dbReference type="SUPFAM" id="SSF56112">
    <property type="entry name" value="Protein kinase-like (PK-like)"/>
    <property type="match status" value="1"/>
</dbReference>
<protein>
    <submittedName>
        <fullName evidence="1">Nucleoside-diphosphate-sugar pyrophosphorylase-like protein</fullName>
    </submittedName>
</protein>
<name>B2ZYD9_9CAUD</name>
<sequence>MRNVLLIMSSAPCNQELQFLFGAIPAARVPVGGRTLLDLQLDAAGDNFHHIYVTWPEMSSVPYVGGNVYFFPSAEDQSLPYQLRRALRLIGAQENAPDVCVHVLWGDTLVTKWLKEPSVGVVSHPLGTSAHWQFLDKDSVFAGYFACRLSELTFTLDSYETVKSAVRHMAGCLPNVSIDEHWLDFGHLSTYFSSKREFLSRTTRHFNGLTNDGHLLTKRSANTKKVNAEREWFLGLPRKLSTYVPRIVHYDDGEYTMEYLPLPTLAELYVYGKLDDRAWTHVLHQTLCWVEDAHQACQGAHVNDFYQLAVTKTWGRLDLLEEGNVHLPLADLHGMAQLFAMNVNPKVHHRTIMHGDLCFSNIMLDQRTDRVLVFDPRGLDAKDRPSLYGDVRYELAKLLHSVIGYDHAVAKQPLPTEWEGLADPILRYGAQRFGISSNELWAVTGLLFISMLPLHSDDKQRQLRFVELARKVLNQIQ</sequence>
<evidence type="ECO:0000313" key="1">
    <source>
        <dbReference type="EMBL" id="BAG41685.1"/>
    </source>
</evidence>
<dbReference type="EMBL" id="AB366653">
    <property type="protein sequence ID" value="BAG41685.1"/>
    <property type="molecule type" value="Genomic_DNA"/>
</dbReference>
<dbReference type="KEGG" id="vg:6369808"/>
<proteinExistence type="predicted"/>
<reference evidence="1 2" key="1">
    <citation type="journal article" date="2010" name="Virology">
        <title>A jumbo phage infecting the phytopathogen Ralstonia solanacearum defines a new lineage of the Myoviridae family.</title>
        <authorList>
            <person name="Yamada T."/>
            <person name="Satoh S."/>
            <person name="Ishikawa H."/>
            <person name="Fujiwara A."/>
            <person name="Kawasaki T."/>
            <person name="Fujie M."/>
            <person name="Ogata H."/>
        </authorList>
    </citation>
    <scope>NUCLEOTIDE SEQUENCE [LARGE SCALE GENOMIC DNA]</scope>
</reference>